<dbReference type="Proteomes" id="UP000054359">
    <property type="component" value="Unassembled WGS sequence"/>
</dbReference>
<feature type="non-terminal residue" evidence="1">
    <location>
        <position position="54"/>
    </location>
</feature>
<sequence>MKMSSNLNCPYHIYFVRLEESSFFMLKWLLHPKLYGIISMRRIFQFCASTLVVR</sequence>
<evidence type="ECO:0000313" key="2">
    <source>
        <dbReference type="Proteomes" id="UP000054359"/>
    </source>
</evidence>
<accession>A0A087SZC7</accession>
<dbReference type="AlphaFoldDB" id="A0A087SZC7"/>
<name>A0A087SZC7_STEMI</name>
<proteinExistence type="predicted"/>
<evidence type="ECO:0000313" key="1">
    <source>
        <dbReference type="EMBL" id="KFM58216.1"/>
    </source>
</evidence>
<dbReference type="EMBL" id="KK112657">
    <property type="protein sequence ID" value="KFM58216.1"/>
    <property type="molecule type" value="Genomic_DNA"/>
</dbReference>
<protein>
    <submittedName>
        <fullName evidence="1">Uncharacterized protein</fullName>
    </submittedName>
</protein>
<keyword evidence="2" id="KW-1185">Reference proteome</keyword>
<organism evidence="1 2">
    <name type="scientific">Stegodyphus mimosarum</name>
    <name type="common">African social velvet spider</name>
    <dbReference type="NCBI Taxonomy" id="407821"/>
    <lineage>
        <taxon>Eukaryota</taxon>
        <taxon>Metazoa</taxon>
        <taxon>Ecdysozoa</taxon>
        <taxon>Arthropoda</taxon>
        <taxon>Chelicerata</taxon>
        <taxon>Arachnida</taxon>
        <taxon>Araneae</taxon>
        <taxon>Araneomorphae</taxon>
        <taxon>Entelegynae</taxon>
        <taxon>Eresoidea</taxon>
        <taxon>Eresidae</taxon>
        <taxon>Stegodyphus</taxon>
    </lineage>
</organism>
<gene>
    <name evidence="1" type="ORF">X975_11322</name>
</gene>
<reference evidence="1 2" key="1">
    <citation type="submission" date="2013-11" db="EMBL/GenBank/DDBJ databases">
        <title>Genome sequencing of Stegodyphus mimosarum.</title>
        <authorList>
            <person name="Bechsgaard J."/>
        </authorList>
    </citation>
    <scope>NUCLEOTIDE SEQUENCE [LARGE SCALE GENOMIC DNA]</scope>
</reference>